<dbReference type="GeneID" id="28734710"/>
<dbReference type="CDD" id="cd00527">
    <property type="entry name" value="IF6"/>
    <property type="match status" value="1"/>
</dbReference>
<dbReference type="OrthoDB" id="4155914at2759"/>
<reference evidence="6 7" key="1">
    <citation type="submission" date="2015-06" db="EMBL/GenBank/DDBJ databases">
        <title>Draft genome of the ant-associated black yeast Phialophora attae CBS 131958.</title>
        <authorList>
            <person name="Moreno L.F."/>
            <person name="Stielow B.J."/>
            <person name="de Hoog S."/>
            <person name="Vicente V.A."/>
            <person name="Weiss V.A."/>
            <person name="de Vries M."/>
            <person name="Cruz L.M."/>
            <person name="Souza E.M."/>
        </authorList>
    </citation>
    <scope>NUCLEOTIDE SEQUENCE [LARGE SCALE GENOMIC DNA]</scope>
    <source>
        <strain evidence="6 7">CBS 131958</strain>
    </source>
</reference>
<keyword evidence="5" id="KW-0597">Phosphoprotein</keyword>
<dbReference type="SMART" id="SM00654">
    <property type="entry name" value="eIF6"/>
    <property type="match status" value="1"/>
</dbReference>
<dbReference type="Pfam" id="PF01912">
    <property type="entry name" value="eIF-6"/>
    <property type="match status" value="1"/>
</dbReference>
<evidence type="ECO:0000256" key="5">
    <source>
        <dbReference type="HAMAP-Rule" id="MF_03132"/>
    </source>
</evidence>
<comment type="similarity">
    <text evidence="5">Belongs to the eIF-6 family.</text>
</comment>
<keyword evidence="4 5" id="KW-0539">Nucleus</keyword>
<dbReference type="SUPFAM" id="SSF55909">
    <property type="entry name" value="Pentein"/>
    <property type="match status" value="1"/>
</dbReference>
<dbReference type="NCBIfam" id="TIGR00323">
    <property type="entry name" value="eIF-6"/>
    <property type="match status" value="1"/>
</dbReference>
<sequence length="256" mass="27230">MALRASFEASHEIGVFATLTNSYCLLALGTSTNFHSVFEAELADLIPLVPCTIAGTRIVGRLTAGNKNGLLVPTTTTDQELQHLRNSLPEKVTVKRVEERLSALGNVIVSNDHVALVHPDLERETEEIIADTLGVEVFRQTIAGNVLTGSYMSLSNQGGLVHPKTSIQDQDELSSLLQVPLVAGSVNRGSPVVGGGMVVNDWLGVCGMDTTATELSVVESVFRLGEGNMPAGVGEAGADLEKRMQGKKEGIVESFY</sequence>
<evidence type="ECO:0000313" key="7">
    <source>
        <dbReference type="Proteomes" id="UP000038010"/>
    </source>
</evidence>
<feature type="modified residue" description="Phosphoserine; by CK1" evidence="5">
    <location>
        <position position="174"/>
    </location>
</feature>
<evidence type="ECO:0000256" key="2">
    <source>
        <dbReference type="ARBA" id="ARBA00022540"/>
    </source>
</evidence>
<dbReference type="EMBL" id="LFJN01000002">
    <property type="protein sequence ID" value="KPI45109.1"/>
    <property type="molecule type" value="Genomic_DNA"/>
</dbReference>
<dbReference type="InterPro" id="IPR002769">
    <property type="entry name" value="eIF6"/>
</dbReference>
<dbReference type="GO" id="GO:0005730">
    <property type="term" value="C:nucleolus"/>
    <property type="evidence" value="ECO:0007669"/>
    <property type="project" value="UniProtKB-SubCell"/>
</dbReference>
<evidence type="ECO:0000256" key="3">
    <source>
        <dbReference type="ARBA" id="ARBA00022917"/>
    </source>
</evidence>
<accession>A0A0N0NRQ7</accession>
<feature type="modified residue" description="Phosphoserine; by CK1" evidence="5">
    <location>
        <position position="175"/>
    </location>
</feature>
<dbReference type="GO" id="GO:0042273">
    <property type="term" value="P:ribosomal large subunit biogenesis"/>
    <property type="evidence" value="ECO:0007669"/>
    <property type="project" value="UniProtKB-UniRule"/>
</dbReference>
<comment type="subcellular location">
    <subcellularLocation>
        <location evidence="5">Cytoplasm</location>
    </subcellularLocation>
    <subcellularLocation>
        <location evidence="5">Nucleus</location>
        <location evidence="5">Nucleolus</location>
    </subcellularLocation>
    <text evidence="5">Shuttles between cytoplasm and nucleus/nucleolus.</text>
</comment>
<dbReference type="GO" id="GO:0003743">
    <property type="term" value="F:translation initiation factor activity"/>
    <property type="evidence" value="ECO:0007669"/>
    <property type="project" value="UniProtKB-UniRule"/>
</dbReference>
<comment type="subunit">
    <text evidence="5">Monomer. Associates with the 60S ribosomal subunit.</text>
</comment>
<gene>
    <name evidence="5" type="primary">TIF6</name>
    <name evidence="6" type="ORF">AB675_2828</name>
</gene>
<keyword evidence="5" id="KW-0690">Ribosome biogenesis</keyword>
<keyword evidence="1 5" id="KW-0963">Cytoplasm</keyword>
<protein>
    <recommendedName>
        <fullName evidence="5">Eukaryotic translation initiation factor 6</fullName>
        <shortName evidence="5">eIF-6</shortName>
    </recommendedName>
</protein>
<dbReference type="STRING" id="1664694.A0A0N0NRQ7"/>
<dbReference type="GO" id="GO:0005737">
    <property type="term" value="C:cytoplasm"/>
    <property type="evidence" value="ECO:0007669"/>
    <property type="project" value="UniProtKB-SubCell"/>
</dbReference>
<dbReference type="GO" id="GO:0043023">
    <property type="term" value="F:ribosomal large subunit binding"/>
    <property type="evidence" value="ECO:0007669"/>
    <property type="project" value="UniProtKB-UniRule"/>
</dbReference>
<keyword evidence="7" id="KW-1185">Reference proteome</keyword>
<organism evidence="6 7">
    <name type="scientific">Cyphellophora attinorum</name>
    <dbReference type="NCBI Taxonomy" id="1664694"/>
    <lineage>
        <taxon>Eukaryota</taxon>
        <taxon>Fungi</taxon>
        <taxon>Dikarya</taxon>
        <taxon>Ascomycota</taxon>
        <taxon>Pezizomycotina</taxon>
        <taxon>Eurotiomycetes</taxon>
        <taxon>Chaetothyriomycetidae</taxon>
        <taxon>Chaetothyriales</taxon>
        <taxon>Cyphellophoraceae</taxon>
        <taxon>Cyphellophora</taxon>
    </lineage>
</organism>
<comment type="function">
    <text evidence="5">Binds to the 60S ribosomal subunit and prevents its association with the 40S ribosomal subunit to form the 80S initiation complex in the cytoplasm. Is also involved in ribosome biogenesis. Associates with pre-60S subunits in the nucleus and is involved in its nuclear export.</text>
</comment>
<evidence type="ECO:0000256" key="4">
    <source>
        <dbReference type="ARBA" id="ARBA00023242"/>
    </source>
</evidence>
<dbReference type="GO" id="GO:0042256">
    <property type="term" value="P:cytosolic ribosome assembly"/>
    <property type="evidence" value="ECO:0007669"/>
    <property type="project" value="UniProtKB-UniRule"/>
</dbReference>
<dbReference type="Gene3D" id="3.75.10.10">
    <property type="entry name" value="L-arginine/glycine Amidinotransferase, Chain A"/>
    <property type="match status" value="1"/>
</dbReference>
<dbReference type="AlphaFoldDB" id="A0A0N0NRQ7"/>
<name>A0A0N0NRQ7_9EURO</name>
<dbReference type="RefSeq" id="XP_018005072.1">
    <property type="nucleotide sequence ID" value="XM_018142830.1"/>
</dbReference>
<dbReference type="HAMAP" id="MF_00032">
    <property type="entry name" value="eIF_6"/>
    <property type="match status" value="1"/>
</dbReference>
<dbReference type="Proteomes" id="UP000038010">
    <property type="component" value="Unassembled WGS sequence"/>
</dbReference>
<keyword evidence="2 5" id="KW-0396">Initiation factor</keyword>
<dbReference type="VEuPathDB" id="FungiDB:AB675_2828"/>
<comment type="PTM">
    <text evidence="5">Phosphorylation at Ser-174 and Ser-175 promotes nuclear export.</text>
</comment>
<evidence type="ECO:0000256" key="1">
    <source>
        <dbReference type="ARBA" id="ARBA00022490"/>
    </source>
</evidence>
<comment type="caution">
    <text evidence="6">The sequence shown here is derived from an EMBL/GenBank/DDBJ whole genome shotgun (WGS) entry which is preliminary data.</text>
</comment>
<dbReference type="GO" id="GO:0000054">
    <property type="term" value="P:ribosomal subunit export from nucleus"/>
    <property type="evidence" value="ECO:0007669"/>
    <property type="project" value="UniProtKB-UniRule"/>
</dbReference>
<dbReference type="PIRSF" id="PIRSF006413">
    <property type="entry name" value="IF-6"/>
    <property type="match status" value="1"/>
</dbReference>
<proteinExistence type="inferred from homology"/>
<evidence type="ECO:0000313" key="6">
    <source>
        <dbReference type="EMBL" id="KPI45109.1"/>
    </source>
</evidence>
<dbReference type="FunFam" id="3.75.10.10:FF:000001">
    <property type="entry name" value="Eukaryotic translation initiation factor 6"/>
    <property type="match status" value="1"/>
</dbReference>
<keyword evidence="3 5" id="KW-0648">Protein biosynthesis</keyword>
<dbReference type="PANTHER" id="PTHR10784">
    <property type="entry name" value="TRANSLATION INITIATION FACTOR 6"/>
    <property type="match status" value="1"/>
</dbReference>